<sequence length="80" mass="8866">MSYGAVAATDSRTPLTSLDRCDACGAQAYVRVRLDVGEFLFCAHHATKHSDKLRPQAIDWYDETSKLRAADARTHQPADD</sequence>
<feature type="domain" description="DUF7455" evidence="1">
    <location>
        <begin position="15"/>
        <end position="67"/>
    </location>
</feature>
<organism evidence="2 3">
    <name type="scientific">Pseudoclavibacter chungangensis</name>
    <dbReference type="NCBI Taxonomy" id="587635"/>
    <lineage>
        <taxon>Bacteria</taxon>
        <taxon>Bacillati</taxon>
        <taxon>Actinomycetota</taxon>
        <taxon>Actinomycetes</taxon>
        <taxon>Micrococcales</taxon>
        <taxon>Microbacteriaceae</taxon>
        <taxon>Pseudoclavibacter</taxon>
    </lineage>
</organism>
<dbReference type="Proteomes" id="UP000467240">
    <property type="component" value="Unassembled WGS sequence"/>
</dbReference>
<evidence type="ECO:0000313" key="3">
    <source>
        <dbReference type="Proteomes" id="UP000467240"/>
    </source>
</evidence>
<dbReference type="AlphaFoldDB" id="A0A7J5BR91"/>
<name>A0A7J5BR91_9MICO</name>
<protein>
    <recommendedName>
        <fullName evidence="1">DUF7455 domain-containing protein</fullName>
    </recommendedName>
</protein>
<reference evidence="2 3" key="1">
    <citation type="submission" date="2019-09" db="EMBL/GenBank/DDBJ databases">
        <title>Phylogeny of genus Pseudoclavibacter and closely related genus.</title>
        <authorList>
            <person name="Li Y."/>
        </authorList>
    </citation>
    <scope>NUCLEOTIDE SEQUENCE [LARGE SCALE GENOMIC DNA]</scope>
    <source>
        <strain evidence="2 3">DSM 23821</strain>
    </source>
</reference>
<evidence type="ECO:0000313" key="2">
    <source>
        <dbReference type="EMBL" id="KAB1656037.1"/>
    </source>
</evidence>
<dbReference type="InterPro" id="IPR055878">
    <property type="entry name" value="DUF7455"/>
</dbReference>
<proteinExistence type="predicted"/>
<comment type="caution">
    <text evidence="2">The sequence shown here is derived from an EMBL/GenBank/DDBJ whole genome shotgun (WGS) entry which is preliminary data.</text>
</comment>
<dbReference type="Pfam" id="PF24254">
    <property type="entry name" value="DUF7455"/>
    <property type="match status" value="1"/>
</dbReference>
<dbReference type="EMBL" id="WBJZ01000013">
    <property type="protein sequence ID" value="KAB1656037.1"/>
    <property type="molecule type" value="Genomic_DNA"/>
</dbReference>
<accession>A0A7J5BR91</accession>
<keyword evidence="3" id="KW-1185">Reference proteome</keyword>
<dbReference type="OrthoDB" id="3539048at2"/>
<gene>
    <name evidence="2" type="ORF">F8O01_11175</name>
</gene>
<evidence type="ECO:0000259" key="1">
    <source>
        <dbReference type="Pfam" id="PF24254"/>
    </source>
</evidence>